<keyword evidence="1" id="KW-0472">Membrane</keyword>
<evidence type="ECO:0000256" key="1">
    <source>
        <dbReference type="SAM" id="Phobius"/>
    </source>
</evidence>
<comment type="caution">
    <text evidence="2">The sequence shown here is derived from an EMBL/GenBank/DDBJ whole genome shotgun (WGS) entry which is preliminary data.</text>
</comment>
<dbReference type="AlphaFoldDB" id="A0A399QXL9"/>
<protein>
    <submittedName>
        <fullName evidence="2">Uncharacterized protein</fullName>
    </submittedName>
</protein>
<organism evidence="2 3">
    <name type="scientific">Henriciella barbarensis</name>
    <dbReference type="NCBI Taxonomy" id="86342"/>
    <lineage>
        <taxon>Bacteria</taxon>
        <taxon>Pseudomonadati</taxon>
        <taxon>Pseudomonadota</taxon>
        <taxon>Alphaproteobacteria</taxon>
        <taxon>Hyphomonadales</taxon>
        <taxon>Hyphomonadaceae</taxon>
        <taxon>Henriciella</taxon>
    </lineage>
</organism>
<reference evidence="2 3" key="1">
    <citation type="submission" date="2018-08" db="EMBL/GenBank/DDBJ databases">
        <title>Henriciella mobilis sp. nov., isolated from seawater.</title>
        <authorList>
            <person name="Cheng H."/>
            <person name="Wu Y.-H."/>
            <person name="Xu X.-W."/>
            <person name="Guo L.-L."/>
        </authorList>
    </citation>
    <scope>NUCLEOTIDE SEQUENCE [LARGE SCALE GENOMIC DNA]</scope>
    <source>
        <strain evidence="2 3">CCUG66934</strain>
    </source>
</reference>
<keyword evidence="1" id="KW-1133">Transmembrane helix</keyword>
<evidence type="ECO:0000313" key="3">
    <source>
        <dbReference type="Proteomes" id="UP000265431"/>
    </source>
</evidence>
<dbReference type="RefSeq" id="WP_119378712.1">
    <property type="nucleotide sequence ID" value="NZ_QWGB01000005.1"/>
</dbReference>
<proteinExistence type="predicted"/>
<feature type="transmembrane region" description="Helical" evidence="1">
    <location>
        <begin position="6"/>
        <end position="24"/>
    </location>
</feature>
<accession>A0A399QXL9</accession>
<dbReference type="Proteomes" id="UP000265431">
    <property type="component" value="Unassembled WGS sequence"/>
</dbReference>
<sequence>MDLIWWILPALSGVVGLMLTFAGLGRLFKLRVMAGALRFLFGIGFLGLAGIGTFLGLNLQTYERLTYERPVARVTFSAVGNEDNAYRVNVDLAGGGDVTCFDPGSENEPCILQGDEFSLGARVITFEPMANMLGYDSVYRLEYMEGRMNRRYNTSSVSEATSNGLALSENPGLDVFALAREQGERVGVRGSQFGSAVYAPMADGLAYDIVITQQALRLEPANAAARQQLESGS</sequence>
<dbReference type="OrthoDB" id="9156649at2"/>
<feature type="transmembrane region" description="Helical" evidence="1">
    <location>
        <begin position="36"/>
        <end position="57"/>
    </location>
</feature>
<keyword evidence="1" id="KW-0812">Transmembrane</keyword>
<evidence type="ECO:0000313" key="2">
    <source>
        <dbReference type="EMBL" id="RIJ23523.1"/>
    </source>
</evidence>
<gene>
    <name evidence="2" type="ORF">D1224_04475</name>
</gene>
<name>A0A399QXL9_9PROT</name>
<dbReference type="EMBL" id="QWGB01000005">
    <property type="protein sequence ID" value="RIJ23523.1"/>
    <property type="molecule type" value="Genomic_DNA"/>
</dbReference>
<keyword evidence="3" id="KW-1185">Reference proteome</keyword>